<proteinExistence type="predicted"/>
<name>A0A8X6I3U6_TRICU</name>
<feature type="region of interest" description="Disordered" evidence="1">
    <location>
        <begin position="1"/>
        <end position="140"/>
    </location>
</feature>
<feature type="compositionally biased region" description="Acidic residues" evidence="1">
    <location>
        <begin position="99"/>
        <end position="123"/>
    </location>
</feature>
<dbReference type="AlphaFoldDB" id="A0A8X6I3U6"/>
<dbReference type="OrthoDB" id="10581014at2759"/>
<feature type="compositionally biased region" description="Basic and acidic residues" evidence="1">
    <location>
        <begin position="124"/>
        <end position="140"/>
    </location>
</feature>
<reference evidence="2" key="1">
    <citation type="submission" date="2020-07" db="EMBL/GenBank/DDBJ databases">
        <title>Multicomponent nature underlies the extraordinary mechanical properties of spider dragline silk.</title>
        <authorList>
            <person name="Kono N."/>
            <person name="Nakamura H."/>
            <person name="Mori M."/>
            <person name="Yoshida Y."/>
            <person name="Ohtoshi R."/>
            <person name="Malay A.D."/>
            <person name="Moran D.A.P."/>
            <person name="Tomita M."/>
            <person name="Numata K."/>
            <person name="Arakawa K."/>
        </authorList>
    </citation>
    <scope>NUCLEOTIDE SEQUENCE</scope>
</reference>
<gene>
    <name evidence="2" type="ORF">TNCT_90701</name>
</gene>
<sequence>MTDSTLTDHEQISSADPKDGEKTMDVDAKDGEKTMEVDPKNGVKARDADPKEGEKTMCADAKDDEKTMDTDPNVREETNDNNPRNNEDMAVSESSDCGETTDCEMSDTDEMTDIDLSDLEENDSAEREKEDSTAIRTEDVYNPVEFEKHMNQPESTVHDKNIEEEKECITSGVYESYSESTKSLWDKETGRNIFRATMSLDTFWALSRIIRFDNKSTHKERRKLDNLATVRDRCG</sequence>
<protein>
    <submittedName>
        <fullName evidence="2">Uncharacterized protein</fullName>
    </submittedName>
</protein>
<evidence type="ECO:0000313" key="2">
    <source>
        <dbReference type="EMBL" id="GFR33740.1"/>
    </source>
</evidence>
<feature type="compositionally biased region" description="Basic and acidic residues" evidence="1">
    <location>
        <begin position="1"/>
        <end position="78"/>
    </location>
</feature>
<dbReference type="EMBL" id="BMAO01029720">
    <property type="protein sequence ID" value="GFR33740.1"/>
    <property type="molecule type" value="Genomic_DNA"/>
</dbReference>
<dbReference type="Proteomes" id="UP000887116">
    <property type="component" value="Unassembled WGS sequence"/>
</dbReference>
<comment type="caution">
    <text evidence="2">The sequence shown here is derived from an EMBL/GenBank/DDBJ whole genome shotgun (WGS) entry which is preliminary data.</text>
</comment>
<keyword evidence="3" id="KW-1185">Reference proteome</keyword>
<accession>A0A8X6I3U6</accession>
<evidence type="ECO:0000313" key="3">
    <source>
        <dbReference type="Proteomes" id="UP000887116"/>
    </source>
</evidence>
<organism evidence="2 3">
    <name type="scientific">Trichonephila clavata</name>
    <name type="common">Joro spider</name>
    <name type="synonym">Nephila clavata</name>
    <dbReference type="NCBI Taxonomy" id="2740835"/>
    <lineage>
        <taxon>Eukaryota</taxon>
        <taxon>Metazoa</taxon>
        <taxon>Ecdysozoa</taxon>
        <taxon>Arthropoda</taxon>
        <taxon>Chelicerata</taxon>
        <taxon>Arachnida</taxon>
        <taxon>Araneae</taxon>
        <taxon>Araneomorphae</taxon>
        <taxon>Entelegynae</taxon>
        <taxon>Araneoidea</taxon>
        <taxon>Nephilidae</taxon>
        <taxon>Trichonephila</taxon>
    </lineage>
</organism>
<evidence type="ECO:0000256" key="1">
    <source>
        <dbReference type="SAM" id="MobiDB-lite"/>
    </source>
</evidence>